<dbReference type="AlphaFoldDB" id="A0A1J5UEM0"/>
<accession>A0A1J5UEM0</accession>
<proteinExistence type="predicted"/>
<keyword evidence="1" id="KW-1133">Transmembrane helix</keyword>
<dbReference type="Proteomes" id="UP000183615">
    <property type="component" value="Unassembled WGS sequence"/>
</dbReference>
<keyword evidence="1" id="KW-0812">Transmembrane</keyword>
<reference evidence="2 3" key="1">
    <citation type="submission" date="2016-08" db="EMBL/GenBank/DDBJ databases">
        <title>New Insights into Marine Group III Euryarchaeota, from dark to light.</title>
        <authorList>
            <person name="Haro-Moreno J.M."/>
            <person name="Rodriguez-Valera F."/>
            <person name="Lopez-Garcia P."/>
            <person name="Moreira D."/>
            <person name="Martin-Cuadrado A.B."/>
        </authorList>
    </citation>
    <scope>NUCLEOTIDE SEQUENCE [LARGE SCALE GENOMIC DNA]</scope>
    <source>
        <strain evidence="2">CG-Epi2</strain>
    </source>
</reference>
<organism evidence="2 3">
    <name type="scientific">Marine Group III euryarchaeote CG-Epi2</name>
    <dbReference type="NCBI Taxonomy" id="1888996"/>
    <lineage>
        <taxon>Archaea</taxon>
        <taxon>Methanobacteriati</taxon>
        <taxon>Thermoplasmatota</taxon>
        <taxon>Thermoplasmata</taxon>
        <taxon>Candidatus Thermoprofundales</taxon>
    </lineage>
</organism>
<evidence type="ECO:0000313" key="3">
    <source>
        <dbReference type="Proteomes" id="UP000183615"/>
    </source>
</evidence>
<evidence type="ECO:0000313" key="2">
    <source>
        <dbReference type="EMBL" id="OIR22742.1"/>
    </source>
</evidence>
<comment type="caution">
    <text evidence="2">The sequence shown here is derived from an EMBL/GenBank/DDBJ whole genome shotgun (WGS) entry which is preliminary data.</text>
</comment>
<keyword evidence="1" id="KW-0472">Membrane</keyword>
<evidence type="ECO:0000256" key="1">
    <source>
        <dbReference type="SAM" id="Phobius"/>
    </source>
</evidence>
<gene>
    <name evidence="2" type="ORF">BET99_03720</name>
</gene>
<dbReference type="EMBL" id="MIYZ01000007">
    <property type="protein sequence ID" value="OIR22742.1"/>
    <property type="molecule type" value="Genomic_DNA"/>
</dbReference>
<protein>
    <submittedName>
        <fullName evidence="2">Uncharacterized protein</fullName>
    </submittedName>
</protein>
<sequence length="164" mass="17995">MFAICLFLPSVQAEDNLYRIDGIPDNLHYETGKSYQIDISVDSLNVSYIIVTISNGTLSETEDFGESNLELNLTDGSEGWIFHWQAPTESFVLGEGNAELAIVFKDADHEIWSTFDSILRSPEVVAEGGTGVPQWALSLAWTGASVTVILTVLGGLVLRRDRLT</sequence>
<name>A0A1J5UEM0_9ARCH</name>
<feature type="transmembrane region" description="Helical" evidence="1">
    <location>
        <begin position="135"/>
        <end position="158"/>
    </location>
</feature>